<dbReference type="EMBL" id="JH001342">
    <property type="protein sequence ID" value="EGW06327.1"/>
    <property type="molecule type" value="Genomic_DNA"/>
</dbReference>
<dbReference type="InParanoid" id="G3I671"/>
<evidence type="ECO:0000256" key="1">
    <source>
        <dbReference type="SAM" id="MobiDB-lite"/>
    </source>
</evidence>
<evidence type="ECO:0000313" key="3">
    <source>
        <dbReference type="Proteomes" id="UP000001075"/>
    </source>
</evidence>
<feature type="compositionally biased region" description="Low complexity" evidence="1">
    <location>
        <begin position="67"/>
        <end position="94"/>
    </location>
</feature>
<protein>
    <submittedName>
        <fullName evidence="2">Uncharacterized protein</fullName>
    </submittedName>
</protein>
<dbReference type="AlphaFoldDB" id="G3I671"/>
<accession>G3I671</accession>
<gene>
    <name evidence="2" type="ORF">I79_018983</name>
</gene>
<sequence>MVSQLSYRGDPLSEASLVETPFFLPLDPWHPTADGDCRGTLVQPPAQPVIETYTQPLDTACPSSSTLPFLDEPSPESLLPRLLEEPAPAASSASDTELASSHMDLSQM</sequence>
<evidence type="ECO:0000313" key="2">
    <source>
        <dbReference type="EMBL" id="EGW06327.1"/>
    </source>
</evidence>
<proteinExistence type="predicted"/>
<organism evidence="2 3">
    <name type="scientific">Cricetulus griseus</name>
    <name type="common">Chinese hamster</name>
    <name type="synonym">Cricetulus barabensis griseus</name>
    <dbReference type="NCBI Taxonomy" id="10029"/>
    <lineage>
        <taxon>Eukaryota</taxon>
        <taxon>Metazoa</taxon>
        <taxon>Chordata</taxon>
        <taxon>Craniata</taxon>
        <taxon>Vertebrata</taxon>
        <taxon>Euteleostomi</taxon>
        <taxon>Mammalia</taxon>
        <taxon>Eutheria</taxon>
        <taxon>Euarchontoglires</taxon>
        <taxon>Glires</taxon>
        <taxon>Rodentia</taxon>
        <taxon>Myomorpha</taxon>
        <taxon>Muroidea</taxon>
        <taxon>Cricetidae</taxon>
        <taxon>Cricetinae</taxon>
        <taxon>Cricetulus</taxon>
    </lineage>
</organism>
<feature type="region of interest" description="Disordered" evidence="1">
    <location>
        <begin position="62"/>
        <end position="108"/>
    </location>
</feature>
<dbReference type="Proteomes" id="UP000001075">
    <property type="component" value="Unassembled WGS sequence"/>
</dbReference>
<name>G3I671_CRIGR</name>
<reference evidence="3" key="1">
    <citation type="journal article" date="2011" name="Nat. Biotechnol.">
        <title>The genomic sequence of the Chinese hamster ovary (CHO)-K1 cell line.</title>
        <authorList>
            <person name="Xu X."/>
            <person name="Nagarajan H."/>
            <person name="Lewis N.E."/>
            <person name="Pan S."/>
            <person name="Cai Z."/>
            <person name="Liu X."/>
            <person name="Chen W."/>
            <person name="Xie M."/>
            <person name="Wang W."/>
            <person name="Hammond S."/>
            <person name="Andersen M.R."/>
            <person name="Neff N."/>
            <person name="Passarelli B."/>
            <person name="Koh W."/>
            <person name="Fan H.C."/>
            <person name="Wang J."/>
            <person name="Gui Y."/>
            <person name="Lee K.H."/>
            <person name="Betenbaugh M.J."/>
            <person name="Quake S.R."/>
            <person name="Famili I."/>
            <person name="Palsson B.O."/>
            <person name="Wang J."/>
        </authorList>
    </citation>
    <scope>NUCLEOTIDE SEQUENCE [LARGE SCALE GENOMIC DNA]</scope>
    <source>
        <strain evidence="3">CHO K1 cell line</strain>
    </source>
</reference>
<feature type="compositionally biased region" description="Polar residues" evidence="1">
    <location>
        <begin position="95"/>
        <end position="108"/>
    </location>
</feature>